<dbReference type="InterPro" id="IPR035647">
    <property type="entry name" value="EFG_III/V"/>
</dbReference>
<dbReference type="PANTHER" id="PTHR16301:SF20">
    <property type="entry name" value="IMPACT FAMILY MEMBER YIGZ"/>
    <property type="match status" value="1"/>
</dbReference>
<sequence length="211" mass="24256">MYSIQKPAQAEIEIKHSRFICYLYPVQTEEEAKEYIQKHKKEEWKANHHCSAFILGDKQEIQRSNDDGEPAGTAGMPILEVLQKGELTNIVAIVVRYFGGIKLGKGGLIRAYCQATKEALEQAIIVEKKWQKEVTLSYEYALIDSLQYYLSQNQYVIVDTTYTTEVSTHLMIDVEEEENFCQSIEERFASKIRLCWGEVQEIEVPVSPPLL</sequence>
<gene>
    <name evidence="4" type="ORF">C683_0423</name>
</gene>
<feature type="domain" description="Impact N-terminal" evidence="2">
    <location>
        <begin position="15"/>
        <end position="120"/>
    </location>
</feature>
<comment type="similarity">
    <text evidence="1">Belongs to the IMPACT family.</text>
</comment>
<organism evidence="4 5">
    <name type="scientific">Catellicoccus marimammalium M35/04/3</name>
    <dbReference type="NCBI Taxonomy" id="1234409"/>
    <lineage>
        <taxon>Bacteria</taxon>
        <taxon>Bacillati</taxon>
        <taxon>Bacillota</taxon>
        <taxon>Bacilli</taxon>
        <taxon>Lactobacillales</taxon>
        <taxon>Enterococcaceae</taxon>
        <taxon>Catellicoccus</taxon>
    </lineage>
</organism>
<evidence type="ECO:0000259" key="2">
    <source>
        <dbReference type="Pfam" id="PF01205"/>
    </source>
</evidence>
<dbReference type="PANTHER" id="PTHR16301">
    <property type="entry name" value="IMPACT-RELATED"/>
    <property type="match status" value="1"/>
</dbReference>
<dbReference type="AlphaFoldDB" id="K8ZC91"/>
<dbReference type="EMBL" id="AMYT01000011">
    <property type="protein sequence ID" value="EKU27642.1"/>
    <property type="molecule type" value="Genomic_DNA"/>
</dbReference>
<keyword evidence="5" id="KW-1185">Reference proteome</keyword>
<protein>
    <recommendedName>
        <fullName evidence="6">YigZ family protein</fullName>
    </recommendedName>
</protein>
<dbReference type="NCBIfam" id="TIGR00257">
    <property type="entry name" value="IMPACT_YIGZ"/>
    <property type="match status" value="1"/>
</dbReference>
<dbReference type="SUPFAM" id="SSF54980">
    <property type="entry name" value="EF-G C-terminal domain-like"/>
    <property type="match status" value="1"/>
</dbReference>
<dbReference type="SUPFAM" id="SSF54211">
    <property type="entry name" value="Ribosomal protein S5 domain 2-like"/>
    <property type="match status" value="1"/>
</dbReference>
<dbReference type="InterPro" id="IPR015796">
    <property type="entry name" value="Impact_YigZ-like"/>
</dbReference>
<dbReference type="InterPro" id="IPR036956">
    <property type="entry name" value="Impact_N_sf"/>
</dbReference>
<comment type="caution">
    <text evidence="4">The sequence shown here is derived from an EMBL/GenBank/DDBJ whole genome shotgun (WGS) entry which is preliminary data.</text>
</comment>
<dbReference type="Pfam" id="PF01205">
    <property type="entry name" value="Impact_N"/>
    <property type="match status" value="1"/>
</dbReference>
<accession>K8ZC91</accession>
<dbReference type="Gene3D" id="3.30.230.30">
    <property type="entry name" value="Impact, N-terminal domain"/>
    <property type="match status" value="1"/>
</dbReference>
<dbReference type="Pfam" id="PF09186">
    <property type="entry name" value="DUF1949"/>
    <property type="match status" value="1"/>
</dbReference>
<dbReference type="PATRIC" id="fig|1234409.3.peg.390"/>
<evidence type="ECO:0000313" key="4">
    <source>
        <dbReference type="EMBL" id="EKU27642.1"/>
    </source>
</evidence>
<dbReference type="InterPro" id="IPR020569">
    <property type="entry name" value="UPF0029_Impact_CS"/>
</dbReference>
<evidence type="ECO:0000313" key="5">
    <source>
        <dbReference type="Proteomes" id="UP000016057"/>
    </source>
</evidence>
<dbReference type="GO" id="GO:0005737">
    <property type="term" value="C:cytoplasm"/>
    <property type="evidence" value="ECO:0007669"/>
    <property type="project" value="TreeGrafter"/>
</dbReference>
<evidence type="ECO:0000259" key="3">
    <source>
        <dbReference type="Pfam" id="PF09186"/>
    </source>
</evidence>
<evidence type="ECO:0008006" key="6">
    <source>
        <dbReference type="Google" id="ProtNLM"/>
    </source>
</evidence>
<proteinExistence type="inferred from homology"/>
<feature type="domain" description="UPF0029" evidence="3">
    <location>
        <begin position="137"/>
        <end position="189"/>
    </location>
</feature>
<dbReference type="STRING" id="1234409.C683_0423"/>
<dbReference type="InterPro" id="IPR001498">
    <property type="entry name" value="Impact_N"/>
</dbReference>
<dbReference type="InterPro" id="IPR015269">
    <property type="entry name" value="UPF0029_Impact_C"/>
</dbReference>
<dbReference type="PROSITE" id="PS00910">
    <property type="entry name" value="UPF0029"/>
    <property type="match status" value="1"/>
</dbReference>
<dbReference type="GO" id="GO:0006446">
    <property type="term" value="P:regulation of translational initiation"/>
    <property type="evidence" value="ECO:0007669"/>
    <property type="project" value="TreeGrafter"/>
</dbReference>
<dbReference type="Proteomes" id="UP000016057">
    <property type="component" value="Unassembled WGS sequence"/>
</dbReference>
<dbReference type="eggNOG" id="COG1739">
    <property type="taxonomic scope" value="Bacteria"/>
</dbReference>
<dbReference type="Gene3D" id="3.30.70.240">
    <property type="match status" value="1"/>
</dbReference>
<name>K8ZC91_9ENTE</name>
<reference evidence="4 5" key="1">
    <citation type="journal article" date="2013" name="Genome Announc.">
        <title>Draft Genome Sequence of Catellicoccus marimammalium, a Novel Species Commonly Found in Gull Feces.</title>
        <authorList>
            <person name="Weigand M.R."/>
            <person name="Ryu H."/>
            <person name="Bozcek L."/>
            <person name="Konstantinidis K.T."/>
            <person name="Santo Domingo J.W."/>
        </authorList>
    </citation>
    <scope>NUCLEOTIDE SEQUENCE [LARGE SCALE GENOMIC DNA]</scope>
    <source>
        <strain evidence="4 5">M35/04/3</strain>
    </source>
</reference>
<dbReference type="OrthoDB" id="9813771at2"/>
<dbReference type="InterPro" id="IPR020568">
    <property type="entry name" value="Ribosomal_Su5_D2-typ_SF"/>
</dbReference>
<dbReference type="InterPro" id="IPR023582">
    <property type="entry name" value="Impact"/>
</dbReference>
<evidence type="ECO:0000256" key="1">
    <source>
        <dbReference type="ARBA" id="ARBA00007665"/>
    </source>
</evidence>
<dbReference type="RefSeq" id="WP_009488892.1">
    <property type="nucleotide sequence ID" value="NZ_AMYT01000011.1"/>
</dbReference>